<feature type="compositionally biased region" description="Acidic residues" evidence="1">
    <location>
        <begin position="43"/>
        <end position="54"/>
    </location>
</feature>
<protein>
    <recommendedName>
        <fullName evidence="4">EF-hand domain-containing protein</fullName>
    </recommendedName>
</protein>
<accession>A0ABD2KEH9</accession>
<evidence type="ECO:0000313" key="2">
    <source>
        <dbReference type="EMBL" id="KAL3101311.1"/>
    </source>
</evidence>
<reference evidence="2 3" key="1">
    <citation type="submission" date="2024-10" db="EMBL/GenBank/DDBJ databases">
        <authorList>
            <person name="Kim D."/>
        </authorList>
    </citation>
    <scope>NUCLEOTIDE SEQUENCE [LARGE SCALE GENOMIC DNA]</scope>
    <source>
        <strain evidence="2">BH-2024</strain>
    </source>
</reference>
<feature type="region of interest" description="Disordered" evidence="1">
    <location>
        <begin position="35"/>
        <end position="57"/>
    </location>
</feature>
<gene>
    <name evidence="2" type="ORF">niasHT_028067</name>
</gene>
<comment type="caution">
    <text evidence="2">The sequence shown here is derived from an EMBL/GenBank/DDBJ whole genome shotgun (WGS) entry which is preliminary data.</text>
</comment>
<feature type="compositionally biased region" description="Polar residues" evidence="1">
    <location>
        <begin position="7"/>
        <end position="20"/>
    </location>
</feature>
<dbReference type="Proteomes" id="UP001620626">
    <property type="component" value="Unassembled WGS sequence"/>
</dbReference>
<organism evidence="2 3">
    <name type="scientific">Heterodera trifolii</name>
    <dbReference type="NCBI Taxonomy" id="157864"/>
    <lineage>
        <taxon>Eukaryota</taxon>
        <taxon>Metazoa</taxon>
        <taxon>Ecdysozoa</taxon>
        <taxon>Nematoda</taxon>
        <taxon>Chromadorea</taxon>
        <taxon>Rhabditida</taxon>
        <taxon>Tylenchina</taxon>
        <taxon>Tylenchomorpha</taxon>
        <taxon>Tylenchoidea</taxon>
        <taxon>Heteroderidae</taxon>
        <taxon>Heteroderinae</taxon>
        <taxon>Heterodera</taxon>
    </lineage>
</organism>
<evidence type="ECO:0008006" key="4">
    <source>
        <dbReference type="Google" id="ProtNLM"/>
    </source>
</evidence>
<name>A0ABD2KEH9_9BILA</name>
<feature type="region of interest" description="Disordered" evidence="1">
    <location>
        <begin position="1"/>
        <end position="21"/>
    </location>
</feature>
<dbReference type="EMBL" id="JBICBT010000783">
    <property type="protein sequence ID" value="KAL3101311.1"/>
    <property type="molecule type" value="Genomic_DNA"/>
</dbReference>
<sequence length="228" mass="25773">MIGGMIASTSNNTNTDTFADQTVDHGSLRSVSLLSYKNKSEKDESESDSDDFGDFETAAQTLAEENEGKSRENDVQQTKEDLPMFLPCSSSSLQTNHSSFDMQISRLLEETLRFSESEYDHFLLSHCQPFADNSMANVFSLFDTDLDNSVGFEPIEEEGFALKSLCLWQKICRFDETRLLSIQWENSRGREFLSNALPWRKPFEAADHPNGKARRPSPPGIDSSRVQF</sequence>
<evidence type="ECO:0000313" key="3">
    <source>
        <dbReference type="Proteomes" id="UP001620626"/>
    </source>
</evidence>
<feature type="region of interest" description="Disordered" evidence="1">
    <location>
        <begin position="203"/>
        <end position="228"/>
    </location>
</feature>
<evidence type="ECO:0000256" key="1">
    <source>
        <dbReference type="SAM" id="MobiDB-lite"/>
    </source>
</evidence>
<dbReference type="AlphaFoldDB" id="A0ABD2KEH9"/>
<keyword evidence="3" id="KW-1185">Reference proteome</keyword>
<proteinExistence type="predicted"/>